<dbReference type="PROSITE" id="PS00909">
    <property type="entry name" value="MR_MLE_2"/>
    <property type="match status" value="1"/>
</dbReference>
<protein>
    <submittedName>
        <fullName evidence="5">Mandelate racemase/muconate lactonizing enzyme family protein</fullName>
    </submittedName>
</protein>
<gene>
    <name evidence="5" type="ORF">GCM10023144_25630</name>
</gene>
<evidence type="ECO:0000313" key="5">
    <source>
        <dbReference type="EMBL" id="GAA4333900.1"/>
    </source>
</evidence>
<keyword evidence="3" id="KW-0460">Magnesium</keyword>
<keyword evidence="6" id="KW-1185">Reference proteome</keyword>
<dbReference type="SFLD" id="SFLDS00001">
    <property type="entry name" value="Enolase"/>
    <property type="match status" value="1"/>
</dbReference>
<dbReference type="Gene3D" id="3.20.20.120">
    <property type="entry name" value="Enolase-like C-terminal domain"/>
    <property type="match status" value="1"/>
</dbReference>
<dbReference type="Pfam" id="PF13378">
    <property type="entry name" value="MR_MLE_C"/>
    <property type="match status" value="1"/>
</dbReference>
<dbReference type="Proteomes" id="UP001501671">
    <property type="component" value="Unassembled WGS sequence"/>
</dbReference>
<dbReference type="InterPro" id="IPR029065">
    <property type="entry name" value="Enolase_C-like"/>
</dbReference>
<evidence type="ECO:0000259" key="4">
    <source>
        <dbReference type="SMART" id="SM00922"/>
    </source>
</evidence>
<feature type="domain" description="Mandelate racemase/muconate lactonizing enzyme C-terminal" evidence="4">
    <location>
        <begin position="150"/>
        <end position="248"/>
    </location>
</feature>
<dbReference type="SUPFAM" id="SSF54826">
    <property type="entry name" value="Enolase N-terminal domain-like"/>
    <property type="match status" value="1"/>
</dbReference>
<sequence>MNLTIERIEAIPLRMPLPKPLKAGTVVVNARATVLTRVHTAEGIVGECFSNNEDRGQPEIVRLIGEEILPRLKGRSAFHVEACWEAMYPITRDFLRDRRMPIRAIACVDAALWDAVGKAVGLPLHRLWGGMRDEVPAVAMGAYYNDGNDLQIVHDEMAMLRRQGFAGCKLKIGRLSPEQDALRVRAAREGAGDGFWLIPDPNQGYSFDEAVRFARLVEDLDIHWLEEPCHWQNDMRDLARLRAITGVRVAAGQSEVTGAGCRDLLVANAIDVCNFDPSWSGGPTEWRKVAATAALFGVGIYPHLETQVGAALAASVSNGLYVEVMQPNRDPLYHALIENPPRIADGKLTLSELPGWGMELDRALIDRIRCDR</sequence>
<keyword evidence="2" id="KW-0479">Metal-binding</keyword>
<dbReference type="InterPro" id="IPR029017">
    <property type="entry name" value="Enolase-like_N"/>
</dbReference>
<dbReference type="SUPFAM" id="SSF51604">
    <property type="entry name" value="Enolase C-terminal domain-like"/>
    <property type="match status" value="1"/>
</dbReference>
<evidence type="ECO:0000256" key="1">
    <source>
        <dbReference type="ARBA" id="ARBA00001946"/>
    </source>
</evidence>
<dbReference type="EMBL" id="BAABFO010000011">
    <property type="protein sequence ID" value="GAA4333900.1"/>
    <property type="molecule type" value="Genomic_DNA"/>
</dbReference>
<evidence type="ECO:0000256" key="3">
    <source>
        <dbReference type="ARBA" id="ARBA00022842"/>
    </source>
</evidence>
<dbReference type="InterPro" id="IPR018110">
    <property type="entry name" value="Mandel_Rmase/mucon_lact_enz_CS"/>
</dbReference>
<name>A0ABP8H3X7_9BURK</name>
<dbReference type="InterPro" id="IPR036849">
    <property type="entry name" value="Enolase-like_C_sf"/>
</dbReference>
<dbReference type="InterPro" id="IPR046945">
    <property type="entry name" value="RHMD-like"/>
</dbReference>
<dbReference type="InterPro" id="IPR013341">
    <property type="entry name" value="Mandelate_racemase_N_dom"/>
</dbReference>
<dbReference type="Pfam" id="PF02746">
    <property type="entry name" value="MR_MLE_N"/>
    <property type="match status" value="1"/>
</dbReference>
<accession>A0ABP8H3X7</accession>
<dbReference type="PANTHER" id="PTHR13794:SF58">
    <property type="entry name" value="MITOCHONDRIAL ENOLASE SUPERFAMILY MEMBER 1"/>
    <property type="match status" value="1"/>
</dbReference>
<evidence type="ECO:0000256" key="2">
    <source>
        <dbReference type="ARBA" id="ARBA00022723"/>
    </source>
</evidence>
<dbReference type="SMART" id="SM00922">
    <property type="entry name" value="MR_MLE"/>
    <property type="match status" value="1"/>
</dbReference>
<dbReference type="InterPro" id="IPR013342">
    <property type="entry name" value="Mandelate_racemase_C"/>
</dbReference>
<dbReference type="CDD" id="cd03316">
    <property type="entry name" value="MR_like"/>
    <property type="match status" value="1"/>
</dbReference>
<dbReference type="Gene3D" id="3.30.390.10">
    <property type="entry name" value="Enolase-like, N-terminal domain"/>
    <property type="match status" value="1"/>
</dbReference>
<proteinExistence type="predicted"/>
<comment type="caution">
    <text evidence="5">The sequence shown here is derived from an EMBL/GenBank/DDBJ whole genome shotgun (WGS) entry which is preliminary data.</text>
</comment>
<comment type="cofactor">
    <cofactor evidence="1">
        <name>Mg(2+)</name>
        <dbReference type="ChEBI" id="CHEBI:18420"/>
    </cofactor>
</comment>
<organism evidence="5 6">
    <name type="scientific">Pigmentiphaga soli</name>
    <dbReference type="NCBI Taxonomy" id="1007095"/>
    <lineage>
        <taxon>Bacteria</taxon>
        <taxon>Pseudomonadati</taxon>
        <taxon>Pseudomonadota</taxon>
        <taxon>Betaproteobacteria</taxon>
        <taxon>Burkholderiales</taxon>
        <taxon>Alcaligenaceae</taxon>
        <taxon>Pigmentiphaga</taxon>
    </lineage>
</organism>
<dbReference type="RefSeq" id="WP_345250012.1">
    <property type="nucleotide sequence ID" value="NZ_BAABFO010000011.1"/>
</dbReference>
<evidence type="ECO:0000313" key="6">
    <source>
        <dbReference type="Proteomes" id="UP001501671"/>
    </source>
</evidence>
<dbReference type="PANTHER" id="PTHR13794">
    <property type="entry name" value="ENOLASE SUPERFAMILY, MANDELATE RACEMASE"/>
    <property type="match status" value="1"/>
</dbReference>
<reference evidence="6" key="1">
    <citation type="journal article" date="2019" name="Int. J. Syst. Evol. Microbiol.">
        <title>The Global Catalogue of Microorganisms (GCM) 10K type strain sequencing project: providing services to taxonomists for standard genome sequencing and annotation.</title>
        <authorList>
            <consortium name="The Broad Institute Genomics Platform"/>
            <consortium name="The Broad Institute Genome Sequencing Center for Infectious Disease"/>
            <person name="Wu L."/>
            <person name="Ma J."/>
        </authorList>
    </citation>
    <scope>NUCLEOTIDE SEQUENCE [LARGE SCALE GENOMIC DNA]</scope>
    <source>
        <strain evidence="6">JCM 17666</strain>
    </source>
</reference>